<accession>A0ABU6IEU3</accession>
<evidence type="ECO:0000256" key="6">
    <source>
        <dbReference type="SAM" id="SignalP"/>
    </source>
</evidence>
<dbReference type="NCBIfam" id="TIGR01409">
    <property type="entry name" value="TAT_signal_seq"/>
    <property type="match status" value="1"/>
</dbReference>
<evidence type="ECO:0000256" key="1">
    <source>
        <dbReference type="ARBA" id="ARBA00001974"/>
    </source>
</evidence>
<dbReference type="InterPro" id="IPR019546">
    <property type="entry name" value="TAT_signal_bac_arc"/>
</dbReference>
<dbReference type="InterPro" id="IPR050315">
    <property type="entry name" value="FAD-oxidoreductase_2"/>
</dbReference>
<dbReference type="InterPro" id="IPR027477">
    <property type="entry name" value="Succ_DH/fumarate_Rdtase_cat_sf"/>
</dbReference>
<dbReference type="SUPFAM" id="SSF56425">
    <property type="entry name" value="Succinate dehydrogenase/fumarate reductase flavoprotein, catalytic domain"/>
    <property type="match status" value="1"/>
</dbReference>
<keyword evidence="6" id="KW-0732">Signal</keyword>
<protein>
    <submittedName>
        <fullName evidence="8">FAD-dependent oxidoreductase</fullName>
    </submittedName>
</protein>
<feature type="compositionally biased region" description="Low complexity" evidence="5">
    <location>
        <begin position="33"/>
        <end position="46"/>
    </location>
</feature>
<sequence length="571" mass="60714">MTQYQQGVSRRQFLAGVGVAGIAAAAGMASCAPSAPSESLSSTSGSSGNGGTTTVKHSWEAKPEPIADIAETVDADIVVVGAGMAGLNTAAAAALNGAKVVVLERSNTYSVRGADNGAVGSKFQKEHGMDIDPTELLKYASQWSKMLINENLYKLWIYRSGAVFDEVIDLLEANGAEVVPGVGSRGDLEDAELFFRQYPTAHSWKPAGAAEASMNLEDGRAANDLLGSAFLKQAEEAGAQFVFNTCAEQLVQDDSGRVVGVIAKGEDDAYRQYNAGKGVVLCTGDIGGNEEMVETFSPVSLRSDGIFYMPDGCNDALGHQMALWCGADFQHGPAAPMTHAVAGPGQVLSCQDIGWLMVNRDGRRFVDETPNEISNSNGMMMQPGAIAWSIFDDDYEAKVLDMLGTNRSNKGIIVDENTPAAIEAGVEEGVMWKADTLEDLAVQLGIKDTDTFLATVERYNMLCAEGHDRDFGKEDKWMKSSIVTPPFYATKVTAITMTIQFGLNCNDQLQVCDADDSPIAGLYAAGNTCGNFFACDYPLLTPGISHGRAITFGRVLGEALAKGEKITFEEA</sequence>
<dbReference type="EMBL" id="JAYMFF010000002">
    <property type="protein sequence ID" value="MEC4174955.1"/>
    <property type="molecule type" value="Genomic_DNA"/>
</dbReference>
<dbReference type="SUPFAM" id="SSF51905">
    <property type="entry name" value="FAD/NAD(P)-binding domain"/>
    <property type="match status" value="1"/>
</dbReference>
<dbReference type="InterPro" id="IPR003953">
    <property type="entry name" value="FAD-dep_OxRdtase_2_FAD-bd"/>
</dbReference>
<dbReference type="Pfam" id="PF00890">
    <property type="entry name" value="FAD_binding_2"/>
    <property type="match status" value="1"/>
</dbReference>
<dbReference type="RefSeq" id="WP_326425681.1">
    <property type="nucleotide sequence ID" value="NZ_JAYMFF010000002.1"/>
</dbReference>
<dbReference type="Proteomes" id="UP001349994">
    <property type="component" value="Unassembled WGS sequence"/>
</dbReference>
<evidence type="ECO:0000256" key="2">
    <source>
        <dbReference type="ARBA" id="ARBA00022630"/>
    </source>
</evidence>
<dbReference type="PANTHER" id="PTHR43400:SF7">
    <property type="entry name" value="FAD-DEPENDENT OXIDOREDUCTASE 2 FAD BINDING DOMAIN-CONTAINING PROTEIN"/>
    <property type="match status" value="1"/>
</dbReference>
<feature type="domain" description="FAD-dependent oxidoreductase 2 FAD-binding" evidence="7">
    <location>
        <begin position="76"/>
        <end position="530"/>
    </location>
</feature>
<feature type="signal peptide" evidence="6">
    <location>
        <begin position="1"/>
        <end position="25"/>
    </location>
</feature>
<name>A0ABU6IEU3_9ACTN</name>
<keyword evidence="3" id="KW-0274">FAD</keyword>
<evidence type="ECO:0000256" key="3">
    <source>
        <dbReference type="ARBA" id="ARBA00022827"/>
    </source>
</evidence>
<dbReference type="InterPro" id="IPR036188">
    <property type="entry name" value="FAD/NAD-bd_sf"/>
</dbReference>
<keyword evidence="4" id="KW-0560">Oxidoreductase</keyword>
<comment type="caution">
    <text evidence="8">The sequence shown here is derived from an EMBL/GenBank/DDBJ whole genome shotgun (WGS) entry which is preliminary data.</text>
</comment>
<keyword evidence="9" id="KW-1185">Reference proteome</keyword>
<keyword evidence="2" id="KW-0285">Flavoprotein</keyword>
<dbReference type="Gene3D" id="3.50.50.60">
    <property type="entry name" value="FAD/NAD(P)-binding domain"/>
    <property type="match status" value="1"/>
</dbReference>
<reference evidence="8 9" key="1">
    <citation type="submission" date="2024-01" db="EMBL/GenBank/DDBJ databases">
        <title>novel species in genus Adlercreutzia.</title>
        <authorList>
            <person name="Liu X."/>
        </authorList>
    </citation>
    <scope>NUCLEOTIDE SEQUENCE [LARGE SCALE GENOMIC DNA]</scope>
    <source>
        <strain evidence="8 9">R7</strain>
    </source>
</reference>
<dbReference type="PANTHER" id="PTHR43400">
    <property type="entry name" value="FUMARATE REDUCTASE"/>
    <property type="match status" value="1"/>
</dbReference>
<evidence type="ECO:0000313" key="8">
    <source>
        <dbReference type="EMBL" id="MEC4174955.1"/>
    </source>
</evidence>
<dbReference type="InterPro" id="IPR006311">
    <property type="entry name" value="TAT_signal"/>
</dbReference>
<comment type="cofactor">
    <cofactor evidence="1">
        <name>FAD</name>
        <dbReference type="ChEBI" id="CHEBI:57692"/>
    </cofactor>
</comment>
<feature type="region of interest" description="Disordered" evidence="5">
    <location>
        <begin position="33"/>
        <end position="56"/>
    </location>
</feature>
<evidence type="ECO:0000259" key="7">
    <source>
        <dbReference type="Pfam" id="PF00890"/>
    </source>
</evidence>
<dbReference type="Gene3D" id="3.90.700.10">
    <property type="entry name" value="Succinate dehydrogenase/fumarate reductase flavoprotein, catalytic domain"/>
    <property type="match status" value="1"/>
</dbReference>
<proteinExistence type="predicted"/>
<evidence type="ECO:0000313" key="9">
    <source>
        <dbReference type="Proteomes" id="UP001349994"/>
    </source>
</evidence>
<feature type="chain" id="PRO_5045254505" evidence="6">
    <location>
        <begin position="26"/>
        <end position="571"/>
    </location>
</feature>
<evidence type="ECO:0000256" key="5">
    <source>
        <dbReference type="SAM" id="MobiDB-lite"/>
    </source>
</evidence>
<evidence type="ECO:0000256" key="4">
    <source>
        <dbReference type="ARBA" id="ARBA00023002"/>
    </source>
</evidence>
<gene>
    <name evidence="8" type="ORF">VIN30_00640</name>
</gene>
<dbReference type="PROSITE" id="PS51318">
    <property type="entry name" value="TAT"/>
    <property type="match status" value="1"/>
</dbReference>
<organism evidence="8 9">
    <name type="scientific">Adlercreutzia wanghongyangiae</name>
    <dbReference type="NCBI Taxonomy" id="3111451"/>
    <lineage>
        <taxon>Bacteria</taxon>
        <taxon>Bacillati</taxon>
        <taxon>Actinomycetota</taxon>
        <taxon>Coriobacteriia</taxon>
        <taxon>Eggerthellales</taxon>
        <taxon>Eggerthellaceae</taxon>
        <taxon>Adlercreutzia</taxon>
    </lineage>
</organism>